<dbReference type="Proteomes" id="UP000792457">
    <property type="component" value="Unassembled WGS sequence"/>
</dbReference>
<proteinExistence type="predicted"/>
<accession>A0A8K0KAW8</accession>
<comment type="caution">
    <text evidence="1">The sequence shown here is derived from an EMBL/GenBank/DDBJ whole genome shotgun (WGS) entry which is preliminary data.</text>
</comment>
<evidence type="ECO:0000313" key="2">
    <source>
        <dbReference type="Proteomes" id="UP000792457"/>
    </source>
</evidence>
<name>A0A8K0KAW8_LADFU</name>
<dbReference type="EMBL" id="KZ308512">
    <property type="protein sequence ID" value="KAG8230789.1"/>
    <property type="molecule type" value="Genomic_DNA"/>
</dbReference>
<gene>
    <name evidence="1" type="ORF">J437_LFUL011353</name>
</gene>
<reference evidence="1" key="1">
    <citation type="submission" date="2013-04" db="EMBL/GenBank/DDBJ databases">
        <authorList>
            <person name="Qu J."/>
            <person name="Murali S.C."/>
            <person name="Bandaranaike D."/>
            <person name="Bellair M."/>
            <person name="Blankenburg K."/>
            <person name="Chao H."/>
            <person name="Dinh H."/>
            <person name="Doddapaneni H."/>
            <person name="Downs B."/>
            <person name="Dugan-Rocha S."/>
            <person name="Elkadiri S."/>
            <person name="Gnanaolivu R.D."/>
            <person name="Hernandez B."/>
            <person name="Javaid M."/>
            <person name="Jayaseelan J.C."/>
            <person name="Lee S."/>
            <person name="Li M."/>
            <person name="Ming W."/>
            <person name="Munidasa M."/>
            <person name="Muniz J."/>
            <person name="Nguyen L."/>
            <person name="Ongeri F."/>
            <person name="Osuji N."/>
            <person name="Pu L.-L."/>
            <person name="Puazo M."/>
            <person name="Qu C."/>
            <person name="Quiroz J."/>
            <person name="Raj R."/>
            <person name="Weissenberger G."/>
            <person name="Xin Y."/>
            <person name="Zou X."/>
            <person name="Han Y."/>
            <person name="Richards S."/>
            <person name="Worley K."/>
            <person name="Muzny D."/>
            <person name="Gibbs R."/>
        </authorList>
    </citation>
    <scope>NUCLEOTIDE SEQUENCE</scope>
    <source>
        <strain evidence="1">Sampled in the wild</strain>
    </source>
</reference>
<keyword evidence="2" id="KW-1185">Reference proteome</keyword>
<sequence>MDEKRDGMVDWDELLSRLLIELQTKDRVISHKEIRRTALNDSPNFISSHHRHPISRIHFYPELKQVFTLEAPKLIKTTVNLPYGDQCTHLGTTHIYLYTARDGTRVDFVYMPN</sequence>
<organism evidence="1 2">
    <name type="scientific">Ladona fulva</name>
    <name type="common">Scarce chaser dragonfly</name>
    <name type="synonym">Libellula fulva</name>
    <dbReference type="NCBI Taxonomy" id="123851"/>
    <lineage>
        <taxon>Eukaryota</taxon>
        <taxon>Metazoa</taxon>
        <taxon>Ecdysozoa</taxon>
        <taxon>Arthropoda</taxon>
        <taxon>Hexapoda</taxon>
        <taxon>Insecta</taxon>
        <taxon>Pterygota</taxon>
        <taxon>Palaeoptera</taxon>
        <taxon>Odonata</taxon>
        <taxon>Epiprocta</taxon>
        <taxon>Anisoptera</taxon>
        <taxon>Libelluloidea</taxon>
        <taxon>Libellulidae</taxon>
        <taxon>Ladona</taxon>
    </lineage>
</organism>
<protein>
    <submittedName>
        <fullName evidence="1">Uncharacterized protein</fullName>
    </submittedName>
</protein>
<reference evidence="1" key="2">
    <citation type="submission" date="2017-10" db="EMBL/GenBank/DDBJ databases">
        <title>Ladona fulva Genome sequencing and assembly.</title>
        <authorList>
            <person name="Murali S."/>
            <person name="Richards S."/>
            <person name="Bandaranaike D."/>
            <person name="Bellair M."/>
            <person name="Blankenburg K."/>
            <person name="Chao H."/>
            <person name="Dinh H."/>
            <person name="Doddapaneni H."/>
            <person name="Dugan-Rocha S."/>
            <person name="Elkadiri S."/>
            <person name="Gnanaolivu R."/>
            <person name="Hernandez B."/>
            <person name="Skinner E."/>
            <person name="Javaid M."/>
            <person name="Lee S."/>
            <person name="Li M."/>
            <person name="Ming W."/>
            <person name="Munidasa M."/>
            <person name="Muniz J."/>
            <person name="Nguyen L."/>
            <person name="Hughes D."/>
            <person name="Osuji N."/>
            <person name="Pu L.-L."/>
            <person name="Puazo M."/>
            <person name="Qu C."/>
            <person name="Quiroz J."/>
            <person name="Raj R."/>
            <person name="Weissenberger G."/>
            <person name="Xin Y."/>
            <person name="Zou X."/>
            <person name="Han Y."/>
            <person name="Worley K."/>
            <person name="Muzny D."/>
            <person name="Gibbs R."/>
        </authorList>
    </citation>
    <scope>NUCLEOTIDE SEQUENCE</scope>
    <source>
        <strain evidence="1">Sampled in the wild</strain>
    </source>
</reference>
<dbReference type="AlphaFoldDB" id="A0A8K0KAW8"/>
<evidence type="ECO:0000313" key="1">
    <source>
        <dbReference type="EMBL" id="KAG8230789.1"/>
    </source>
</evidence>